<name>A0A150H2A5_GONPE</name>
<keyword evidence="4 5" id="KW-0472">Membrane</keyword>
<feature type="transmembrane region" description="Helical" evidence="5">
    <location>
        <begin position="42"/>
        <end position="65"/>
    </location>
</feature>
<keyword evidence="7" id="KW-1185">Reference proteome</keyword>
<dbReference type="InterPro" id="IPR050186">
    <property type="entry name" value="TPT_transporter"/>
</dbReference>
<dbReference type="PANTHER" id="PTHR11132">
    <property type="entry name" value="SOLUTE CARRIER FAMILY 35"/>
    <property type="match status" value="1"/>
</dbReference>
<dbReference type="GO" id="GO:0016020">
    <property type="term" value="C:membrane"/>
    <property type="evidence" value="ECO:0007669"/>
    <property type="project" value="UniProtKB-SubCell"/>
</dbReference>
<feature type="transmembrane region" description="Helical" evidence="5">
    <location>
        <begin position="115"/>
        <end position="136"/>
    </location>
</feature>
<dbReference type="Proteomes" id="UP000075714">
    <property type="component" value="Unassembled WGS sequence"/>
</dbReference>
<comment type="caution">
    <text evidence="6">The sequence shown here is derived from an EMBL/GenBank/DDBJ whole genome shotgun (WGS) entry which is preliminary data.</text>
</comment>
<dbReference type="STRING" id="33097.A0A150H2A5"/>
<evidence type="ECO:0000256" key="5">
    <source>
        <dbReference type="SAM" id="Phobius"/>
    </source>
</evidence>
<evidence type="ECO:0000256" key="1">
    <source>
        <dbReference type="ARBA" id="ARBA00004141"/>
    </source>
</evidence>
<accession>A0A150H2A5</accession>
<dbReference type="AlphaFoldDB" id="A0A150H2A5"/>
<reference evidence="7" key="1">
    <citation type="journal article" date="2016" name="Nat. Commun.">
        <title>The Gonium pectorale genome demonstrates co-option of cell cycle regulation during the evolution of multicellularity.</title>
        <authorList>
            <person name="Hanschen E.R."/>
            <person name="Marriage T.N."/>
            <person name="Ferris P.J."/>
            <person name="Hamaji T."/>
            <person name="Toyoda A."/>
            <person name="Fujiyama A."/>
            <person name="Neme R."/>
            <person name="Noguchi H."/>
            <person name="Minakuchi Y."/>
            <person name="Suzuki M."/>
            <person name="Kawai-Toyooka H."/>
            <person name="Smith D.R."/>
            <person name="Sparks H."/>
            <person name="Anderson J."/>
            <person name="Bakaric R."/>
            <person name="Luria V."/>
            <person name="Karger A."/>
            <person name="Kirschner M.W."/>
            <person name="Durand P.M."/>
            <person name="Michod R.E."/>
            <person name="Nozaki H."/>
            <person name="Olson B.J."/>
        </authorList>
    </citation>
    <scope>NUCLEOTIDE SEQUENCE [LARGE SCALE GENOMIC DNA]</scope>
    <source>
        <strain evidence="7">NIES-2863</strain>
    </source>
</reference>
<sequence length="191" mass="21021">MLLTIQFGLAVVLLELLRLVGTIRLDPLQLDIAKVWFPVNMVFVAMNVTGFYALMSVSAGMFTVLKNLANIVTILGDWYFFGKNYSWHVWACLGLMVLSAALGGWSDLSFSRSGYAWQMVNCVLTAAYSLTLSSVVRRFFGAPPRAVPASPKARGDFTEEESQVAATGQKRLSEADTGEQMWCCSTLSAIR</sequence>
<dbReference type="InterPro" id="IPR037185">
    <property type="entry name" value="EmrE-like"/>
</dbReference>
<organism evidence="6 7">
    <name type="scientific">Gonium pectorale</name>
    <name type="common">Green alga</name>
    <dbReference type="NCBI Taxonomy" id="33097"/>
    <lineage>
        <taxon>Eukaryota</taxon>
        <taxon>Viridiplantae</taxon>
        <taxon>Chlorophyta</taxon>
        <taxon>core chlorophytes</taxon>
        <taxon>Chlorophyceae</taxon>
        <taxon>CS clade</taxon>
        <taxon>Chlamydomonadales</taxon>
        <taxon>Volvocaceae</taxon>
        <taxon>Gonium</taxon>
    </lineage>
</organism>
<evidence type="ECO:0000256" key="4">
    <source>
        <dbReference type="ARBA" id="ARBA00023136"/>
    </source>
</evidence>
<evidence type="ECO:0000313" key="6">
    <source>
        <dbReference type="EMBL" id="KXZ56194.1"/>
    </source>
</evidence>
<gene>
    <name evidence="6" type="ORF">GPECTOR_1g168</name>
</gene>
<proteinExistence type="predicted"/>
<evidence type="ECO:0000256" key="2">
    <source>
        <dbReference type="ARBA" id="ARBA00022692"/>
    </source>
</evidence>
<evidence type="ECO:0000313" key="7">
    <source>
        <dbReference type="Proteomes" id="UP000075714"/>
    </source>
</evidence>
<dbReference type="EMBL" id="LSYV01000002">
    <property type="protein sequence ID" value="KXZ56194.1"/>
    <property type="molecule type" value="Genomic_DNA"/>
</dbReference>
<feature type="transmembrane region" description="Helical" evidence="5">
    <location>
        <begin position="85"/>
        <end position="103"/>
    </location>
</feature>
<comment type="subcellular location">
    <subcellularLocation>
        <location evidence="1">Membrane</location>
        <topology evidence="1">Multi-pass membrane protein</topology>
    </subcellularLocation>
</comment>
<keyword evidence="3 5" id="KW-1133">Transmembrane helix</keyword>
<dbReference type="SUPFAM" id="SSF103481">
    <property type="entry name" value="Multidrug resistance efflux transporter EmrE"/>
    <property type="match status" value="1"/>
</dbReference>
<keyword evidence="2 5" id="KW-0812">Transmembrane</keyword>
<dbReference type="OrthoDB" id="417037at2759"/>
<protein>
    <recommendedName>
        <fullName evidence="8">Sugar phosphate transporter domain-containing protein</fullName>
    </recommendedName>
</protein>
<evidence type="ECO:0008006" key="8">
    <source>
        <dbReference type="Google" id="ProtNLM"/>
    </source>
</evidence>
<evidence type="ECO:0000256" key="3">
    <source>
        <dbReference type="ARBA" id="ARBA00022989"/>
    </source>
</evidence>